<dbReference type="PANTHER" id="PTHR10920">
    <property type="entry name" value="RIBOSOMAL RNA METHYLTRANSFERASE"/>
    <property type="match status" value="1"/>
</dbReference>
<organism evidence="12 13">
    <name type="scientific">Pseudoloma neurophilia</name>
    <dbReference type="NCBI Taxonomy" id="146866"/>
    <lineage>
        <taxon>Eukaryota</taxon>
        <taxon>Fungi</taxon>
        <taxon>Fungi incertae sedis</taxon>
        <taxon>Microsporidia</taxon>
        <taxon>Pseudoloma</taxon>
    </lineage>
</organism>
<feature type="compositionally biased region" description="Basic residues" evidence="9">
    <location>
        <begin position="506"/>
        <end position="515"/>
    </location>
</feature>
<comment type="caution">
    <text evidence="12">The sequence shown here is derived from an EMBL/GenBank/DDBJ whole genome shotgun (WGS) entry which is preliminary data.</text>
</comment>
<dbReference type="GO" id="GO:0016435">
    <property type="term" value="F:rRNA (guanine) methyltransferase activity"/>
    <property type="evidence" value="ECO:0007669"/>
    <property type="project" value="TreeGrafter"/>
</dbReference>
<comment type="subcellular location">
    <subcellularLocation>
        <location evidence="1">Nucleus</location>
        <location evidence="1">Nucleolus</location>
    </subcellularLocation>
</comment>
<keyword evidence="2" id="KW-0690">Ribosome biogenesis</keyword>
<dbReference type="PANTHER" id="PTHR10920:SF13">
    <property type="entry name" value="PRE-RRNA 2'-O-RIBOSE RNA METHYLTRANSFERASE FTSJ3"/>
    <property type="match status" value="1"/>
</dbReference>
<dbReference type="InterPro" id="IPR050082">
    <property type="entry name" value="RNA_methyltr_RlmE"/>
</dbReference>
<evidence type="ECO:0000313" key="13">
    <source>
        <dbReference type="Proteomes" id="UP000051530"/>
    </source>
</evidence>
<feature type="region of interest" description="Disordered" evidence="9">
    <location>
        <begin position="506"/>
        <end position="532"/>
    </location>
</feature>
<evidence type="ECO:0000259" key="10">
    <source>
        <dbReference type="Pfam" id="PF01728"/>
    </source>
</evidence>
<dbReference type="Proteomes" id="UP000051530">
    <property type="component" value="Unassembled WGS sequence"/>
</dbReference>
<keyword evidence="13" id="KW-1185">Reference proteome</keyword>
<keyword evidence="5 12" id="KW-0808">Transferase</keyword>
<dbReference type="AlphaFoldDB" id="A0A0R0M7K9"/>
<dbReference type="VEuPathDB" id="MicrosporidiaDB:M153_3200026902"/>
<dbReference type="GO" id="GO:0008650">
    <property type="term" value="F:rRNA (uridine-2'-O-)-methyltransferase activity"/>
    <property type="evidence" value="ECO:0007669"/>
    <property type="project" value="TreeGrafter"/>
</dbReference>
<dbReference type="Pfam" id="PF01728">
    <property type="entry name" value="FtsJ"/>
    <property type="match status" value="1"/>
</dbReference>
<dbReference type="InterPro" id="IPR015507">
    <property type="entry name" value="rRNA-MeTfrase_E"/>
</dbReference>
<keyword evidence="7" id="KW-0539">Nucleus</keyword>
<reference evidence="12 13" key="1">
    <citation type="submission" date="2015-07" db="EMBL/GenBank/DDBJ databases">
        <title>The genome of Pseudoloma neurophilia, a relevant intracellular parasite of the zebrafish.</title>
        <authorList>
            <person name="Ndikumana S."/>
            <person name="Pelin A."/>
            <person name="Sanders J."/>
            <person name="Corradi N."/>
        </authorList>
    </citation>
    <scope>NUCLEOTIDE SEQUENCE [LARGE SCALE GENOMIC DNA]</scope>
    <source>
        <strain evidence="12 13">MK1</strain>
    </source>
</reference>
<evidence type="ECO:0000313" key="12">
    <source>
        <dbReference type="EMBL" id="KRH95073.1"/>
    </source>
</evidence>
<gene>
    <name evidence="12" type="ORF">M153_3200026902</name>
</gene>
<feature type="coiled-coil region" evidence="8">
    <location>
        <begin position="319"/>
        <end position="346"/>
    </location>
</feature>
<evidence type="ECO:0000256" key="9">
    <source>
        <dbReference type="SAM" id="MobiDB-lite"/>
    </source>
</evidence>
<evidence type="ECO:0000256" key="4">
    <source>
        <dbReference type="ARBA" id="ARBA00022603"/>
    </source>
</evidence>
<feature type="compositionally biased region" description="Basic and acidic residues" evidence="9">
    <location>
        <begin position="386"/>
        <end position="400"/>
    </location>
</feature>
<dbReference type="Gene3D" id="3.40.50.150">
    <property type="entry name" value="Vaccinia Virus protein VP39"/>
    <property type="match status" value="1"/>
</dbReference>
<sequence length="556" mass="65135">MPTRIKIGKKRLDKYYHLAKEQGFRARSAFKLIQINQKYDFLSGCNSIVDLCCAPGSWLQVARQHNIKHIIGVDITPCKPIQGVQTIVGDITHDNTAKQIYSLVEGDVDVVLCDGAPNVGTCWSKDAFEQNALILASVEITSKILRRNGTFLTKVFRSKDYFNLLWVLNQLFEDVTCVKPLASRDNSAEVFLLCKNYKKPAKIDANFFDQNQIFKEQVVTEDFYKVMKFSDFFKHTDPKNVLTTYTKIIIDVHGPLFDKIYDHTTKIYFNDLQQLSNHDIKKILKKREKLIKYLENGEHIDGLDLPIKEKVESIEIPEEEKKLLQIEREKKKKARAEKKFELQRKIRLGQSKIFQNLSSVDAFFDDKIFKNSFSNEMALKPMNEPVKPDLNKPSEQKDEISSDEEEFNLDSDDRRLLVEMKNDKEAFEERAISRFAMNDMSKLPKFYTEEQEVNKIKPFDDGIKYEKINKKEKEVFNRRVRRALKFKKELLEEIKDENDQPKRLLKTCMKKRNNKPKVVVSSKGRRAHSQKGRVLYVDRRMKKDLRKQKARALRNK</sequence>
<dbReference type="GO" id="GO:0005730">
    <property type="term" value="C:nucleolus"/>
    <property type="evidence" value="ECO:0007669"/>
    <property type="project" value="UniProtKB-SubCell"/>
</dbReference>
<evidence type="ECO:0000256" key="5">
    <source>
        <dbReference type="ARBA" id="ARBA00022679"/>
    </source>
</evidence>
<feature type="region of interest" description="Disordered" evidence="9">
    <location>
        <begin position="380"/>
        <end position="408"/>
    </location>
</feature>
<keyword evidence="8" id="KW-0175">Coiled coil</keyword>
<name>A0A0R0M7K9_9MICR</name>
<dbReference type="FunFam" id="3.40.50.150:FF:000004">
    <property type="entry name" value="AdoMet-dependent rRNA methyltransferase SPB1"/>
    <property type="match status" value="1"/>
</dbReference>
<evidence type="ECO:0000259" key="11">
    <source>
        <dbReference type="Pfam" id="PF11861"/>
    </source>
</evidence>
<evidence type="ECO:0000256" key="2">
    <source>
        <dbReference type="ARBA" id="ARBA00022517"/>
    </source>
</evidence>
<dbReference type="InterPro" id="IPR002877">
    <property type="entry name" value="RNA_MeTrfase_FtsJ_dom"/>
</dbReference>
<keyword evidence="6" id="KW-0949">S-adenosyl-L-methionine</keyword>
<dbReference type="InterPro" id="IPR029063">
    <property type="entry name" value="SAM-dependent_MTases_sf"/>
</dbReference>
<keyword evidence="3" id="KW-0698">rRNA processing</keyword>
<dbReference type="GO" id="GO:0000463">
    <property type="term" value="P:maturation of LSU-rRNA from tricistronic rRNA transcript (SSU-rRNA, 5.8S rRNA, LSU-rRNA)"/>
    <property type="evidence" value="ECO:0007669"/>
    <property type="project" value="TreeGrafter"/>
</dbReference>
<evidence type="ECO:0000256" key="8">
    <source>
        <dbReference type="SAM" id="Coils"/>
    </source>
</evidence>
<dbReference type="GO" id="GO:0000466">
    <property type="term" value="P:maturation of 5.8S rRNA from tricistronic rRNA transcript (SSU-rRNA, 5.8S rRNA, LSU-rRNA)"/>
    <property type="evidence" value="ECO:0007669"/>
    <property type="project" value="TreeGrafter"/>
</dbReference>
<evidence type="ECO:0000256" key="6">
    <source>
        <dbReference type="ARBA" id="ARBA00022691"/>
    </source>
</evidence>
<accession>A0A0R0M7K9</accession>
<dbReference type="HAMAP" id="MF_01547">
    <property type="entry name" value="RNA_methyltr_E"/>
    <property type="match status" value="1"/>
</dbReference>
<dbReference type="SUPFAM" id="SSF53335">
    <property type="entry name" value="S-adenosyl-L-methionine-dependent methyltransferases"/>
    <property type="match status" value="1"/>
</dbReference>
<evidence type="ECO:0000256" key="7">
    <source>
        <dbReference type="ARBA" id="ARBA00023242"/>
    </source>
</evidence>
<evidence type="ECO:0000256" key="1">
    <source>
        <dbReference type="ARBA" id="ARBA00004604"/>
    </source>
</evidence>
<keyword evidence="4 12" id="KW-0489">Methyltransferase</keyword>
<protein>
    <submittedName>
        <fullName evidence="12">Putative SAM-dependent rRNA methyltransferase SPB1</fullName>
    </submittedName>
</protein>
<evidence type="ECO:0000256" key="3">
    <source>
        <dbReference type="ARBA" id="ARBA00022552"/>
    </source>
</evidence>
<dbReference type="GO" id="GO:0030687">
    <property type="term" value="C:preribosome, large subunit precursor"/>
    <property type="evidence" value="ECO:0007669"/>
    <property type="project" value="TreeGrafter"/>
</dbReference>
<dbReference type="InterPro" id="IPR024576">
    <property type="entry name" value="rRNA_MeTfrase_Spb1_DUF3381"/>
</dbReference>
<feature type="domain" description="Ribosomal RNA methyltransferase FtsJ" evidence="10">
    <location>
        <begin position="24"/>
        <end position="197"/>
    </location>
</feature>
<proteinExistence type="inferred from homology"/>
<feature type="domain" description="DUF3381" evidence="11">
    <location>
        <begin position="223"/>
        <end position="347"/>
    </location>
</feature>
<dbReference type="OrthoDB" id="1287559at2759"/>
<dbReference type="EMBL" id="LGUB01000007">
    <property type="protein sequence ID" value="KRH95073.1"/>
    <property type="molecule type" value="Genomic_DNA"/>
</dbReference>
<dbReference type="Pfam" id="PF11861">
    <property type="entry name" value="DUF3381"/>
    <property type="match status" value="1"/>
</dbReference>